<comment type="caution">
    <text evidence="3">Lacks conserved residue(s) required for the propagation of feature annotation.</text>
</comment>
<dbReference type="PROSITE" id="PS52035">
    <property type="entry name" value="PEPTIDASE_M14"/>
    <property type="match status" value="3"/>
</dbReference>
<organism evidence="7 8">
    <name type="scientific">Silurus asotus</name>
    <name type="common">Amur catfish</name>
    <name type="synonym">Parasilurus asotus</name>
    <dbReference type="NCBI Taxonomy" id="30991"/>
    <lineage>
        <taxon>Eukaryota</taxon>
        <taxon>Metazoa</taxon>
        <taxon>Chordata</taxon>
        <taxon>Craniata</taxon>
        <taxon>Vertebrata</taxon>
        <taxon>Euteleostomi</taxon>
        <taxon>Actinopterygii</taxon>
        <taxon>Neopterygii</taxon>
        <taxon>Teleostei</taxon>
        <taxon>Ostariophysi</taxon>
        <taxon>Siluriformes</taxon>
        <taxon>Siluridae</taxon>
        <taxon>Silurus</taxon>
    </lineage>
</organism>
<evidence type="ECO:0000256" key="4">
    <source>
        <dbReference type="SAM" id="Phobius"/>
    </source>
</evidence>
<feature type="domain" description="Peptidase M14" evidence="6">
    <location>
        <begin position="406"/>
        <end position="679"/>
    </location>
</feature>
<dbReference type="PRINTS" id="PR00765">
    <property type="entry name" value="CRBOXYPTASEA"/>
</dbReference>
<dbReference type="InterPro" id="IPR000834">
    <property type="entry name" value="Peptidase_M14"/>
</dbReference>
<feature type="chain" id="PRO_5042232971" evidence="5">
    <location>
        <begin position="22"/>
        <end position="1254"/>
    </location>
</feature>
<comment type="similarity">
    <text evidence="1 3">Belongs to the peptidase M14 family.</text>
</comment>
<dbReference type="Pfam" id="PF13620">
    <property type="entry name" value="CarboxypepD_reg"/>
    <property type="match status" value="3"/>
</dbReference>
<keyword evidence="4" id="KW-1133">Transmembrane helix</keyword>
<keyword evidence="7" id="KW-0378">Hydrolase</keyword>
<evidence type="ECO:0000259" key="6">
    <source>
        <dbReference type="PROSITE" id="PS52035"/>
    </source>
</evidence>
<feature type="signal peptide" evidence="5">
    <location>
        <begin position="1"/>
        <end position="21"/>
    </location>
</feature>
<dbReference type="GO" id="GO:0005615">
    <property type="term" value="C:extracellular space"/>
    <property type="evidence" value="ECO:0007669"/>
    <property type="project" value="TreeGrafter"/>
</dbReference>
<keyword evidence="2" id="KW-0325">Glycoprotein</keyword>
<dbReference type="Pfam" id="PF00246">
    <property type="entry name" value="Peptidase_M14"/>
    <property type="match status" value="4"/>
</dbReference>
<dbReference type="EMBL" id="MU551649">
    <property type="protein sequence ID" value="KAI5620192.1"/>
    <property type="molecule type" value="Genomic_DNA"/>
</dbReference>
<dbReference type="GO" id="GO:0008270">
    <property type="term" value="F:zinc ion binding"/>
    <property type="evidence" value="ECO:0007669"/>
    <property type="project" value="InterPro"/>
</dbReference>
<reference evidence="7" key="1">
    <citation type="submission" date="2018-07" db="EMBL/GenBank/DDBJ databases">
        <title>Comparative genomics of catfishes provides insights into carnivory and benthic adaptation.</title>
        <authorList>
            <person name="Zhang Y."/>
            <person name="Wang D."/>
            <person name="Peng Z."/>
            <person name="Zheng S."/>
            <person name="Shao F."/>
            <person name="Tao W."/>
        </authorList>
    </citation>
    <scope>NUCLEOTIDE SEQUENCE</scope>
    <source>
        <strain evidence="7">Chongqing</strain>
    </source>
</reference>
<dbReference type="SUPFAM" id="SSF53187">
    <property type="entry name" value="Zn-dependent exopeptidases"/>
    <property type="match status" value="3"/>
</dbReference>
<evidence type="ECO:0000313" key="7">
    <source>
        <dbReference type="EMBL" id="KAI5620192.1"/>
    </source>
</evidence>
<feature type="non-terminal residue" evidence="7">
    <location>
        <position position="1254"/>
    </location>
</feature>
<name>A0AAD5APP1_SILAS</name>
<evidence type="ECO:0000313" key="8">
    <source>
        <dbReference type="Proteomes" id="UP001205998"/>
    </source>
</evidence>
<sequence>HIRSILAQLFALWRIALCASAHDEEPHSQYQNYQALSLLLQRLAEKHPHICSLVSAGRSAEARELWVMRIAASTRNISELPRFRYVGNIHGDDMLSRQLLIYLIDYLLTHYGADPRVTDLIDNTDIYIIPSVNPDGLEKAVEGDCYGHDHFNPSAVESAPEMSAVMNWGLQKKFVLSGILRGGSLEANYHFDSSISHTDDDDLFCYLARTFTENQLRKSQCPADLNKKFRNGTTTKWTEGCIHEISRFSGDCIEVTLQLSCCKYPLASDLYSEWNNNREALLAYMEKVHIGLRGYVKTSSGMGILGSNISVTGMDHVTTTGMFGDYYRLLLPGTYTITASSYGYLPSTVNNVTVTEGRATSLNFTLSQAVLMPRLFTTAAYQSTEQVLDTQQASKSDGLVQKQDFSHLSYSDMEVFLRQMSSVYPSLAQLYSIGQSVLGRELYVMKISFNLESDEGKPEIVFLHSSGSVGQGILLNLVECLCSNYGSEPSITQLLNSTRVHVLPNKNPDAIRVALFHVNSEFGSGVKSGDGQNADSSGNFPDQIHSADYVQPETEAVMKWIAAHSFVLSASILGGGIGVMYPGSADSIDEAVFKSISQAYSEFSSLQLTHTCEDSGHLDRNKINPGAPTGIGLEDWMYRNTDTLGVGVGVSCDLRPPVENITAYWRQNRRSLLHLIQQVHFSVRGSVTDSHSGQVITNATIEVHGSRHRVHTSRTGEYWRPLSPGTYQLHASAPGYFPLSAPVTVTEFQGEQVDFVLTRDLQPKPQNLSEDEEFLRLVENLSSSNGLKQLVQNYPTARTLQYRKHTERSEFLRGLHLNFPQITRLYSLGNSWKFRPIWALEISASPESTRYVTPKIRYVAGVHGNAAAGPELLIEFASVLCMNYGGNPAITNVETSVSLLFKLIDRSRIVIVPCVNPDGRELAREGSCFSMEGLCNAHGVDLDTDFMSGNTSAQPETRAMVDLIEGGRFSLSVTLDGGSLLTTYPYDRTGEAAHSEETLRYLASVYASTHPIMHLGYPGCRNGLDSVQGGVLRGAAFRSHLGSMKDFSVDVGLCPEITVYTGCCLYPPAQQLLPLWAEHRTALFAMLLEVHKGLSGLVKDEDGRPVADAAIKLNGSVFTRTDAQGFFHTLLAPGTQQLQVQAPGFHEELMQVNVSSHQMTVPVTIKMKFWKNSWHQGRGLALAAAVTIIAILLCLLLMWHIRSVKFSRIRDWVRRLRHLQEDAQTGASASEKLPLQSMFLEDTSESEDDAFYLE</sequence>
<keyword evidence="4" id="KW-0472">Membrane</keyword>
<dbReference type="InterPro" id="IPR008969">
    <property type="entry name" value="CarboxyPept-like_regulatory"/>
</dbReference>
<keyword evidence="8" id="KW-1185">Reference proteome</keyword>
<dbReference type="SUPFAM" id="SSF49464">
    <property type="entry name" value="Carboxypeptidase regulatory domain-like"/>
    <property type="match status" value="3"/>
</dbReference>
<dbReference type="PANTHER" id="PTHR11532">
    <property type="entry name" value="PROTEASE M14 CARBOXYPEPTIDASE"/>
    <property type="match status" value="1"/>
</dbReference>
<feature type="non-terminal residue" evidence="7">
    <location>
        <position position="1"/>
    </location>
</feature>
<dbReference type="Gene3D" id="2.60.40.1120">
    <property type="entry name" value="Carboxypeptidase-like, regulatory domain"/>
    <property type="match status" value="3"/>
</dbReference>
<evidence type="ECO:0000256" key="2">
    <source>
        <dbReference type="ARBA" id="ARBA00023180"/>
    </source>
</evidence>
<evidence type="ECO:0000256" key="5">
    <source>
        <dbReference type="SAM" id="SignalP"/>
    </source>
</evidence>
<dbReference type="SMART" id="SM00631">
    <property type="entry name" value="Zn_pept"/>
    <property type="match status" value="3"/>
</dbReference>
<keyword evidence="5" id="KW-0732">Signal</keyword>
<dbReference type="GO" id="GO:0004181">
    <property type="term" value="F:metallocarboxypeptidase activity"/>
    <property type="evidence" value="ECO:0007669"/>
    <property type="project" value="InterPro"/>
</dbReference>
<keyword evidence="4" id="KW-0812">Transmembrane</keyword>
<gene>
    <name evidence="7" type="ORF">C0J50_20186</name>
</gene>
<dbReference type="GO" id="GO:0006518">
    <property type="term" value="P:peptide metabolic process"/>
    <property type="evidence" value="ECO:0007669"/>
    <property type="project" value="TreeGrafter"/>
</dbReference>
<dbReference type="GO" id="GO:0016485">
    <property type="term" value="P:protein processing"/>
    <property type="evidence" value="ECO:0007669"/>
    <property type="project" value="TreeGrafter"/>
</dbReference>
<dbReference type="InterPro" id="IPR050753">
    <property type="entry name" value="Peptidase_M14_domain"/>
</dbReference>
<evidence type="ECO:0000256" key="1">
    <source>
        <dbReference type="ARBA" id="ARBA00005988"/>
    </source>
</evidence>
<feature type="transmembrane region" description="Helical" evidence="4">
    <location>
        <begin position="1180"/>
        <end position="1201"/>
    </location>
</feature>
<feature type="domain" description="Peptidase M14" evidence="6">
    <location>
        <begin position="29"/>
        <end position="288"/>
    </location>
</feature>
<keyword evidence="7" id="KW-0121">Carboxypeptidase</keyword>
<dbReference type="FunFam" id="3.40.630.10:FF:000026">
    <property type="entry name" value="Carboxypeptidase D"/>
    <property type="match status" value="1"/>
</dbReference>
<dbReference type="Gene3D" id="3.40.630.10">
    <property type="entry name" value="Zn peptidases"/>
    <property type="match status" value="3"/>
</dbReference>
<keyword evidence="7" id="KW-0645">Protease</keyword>
<dbReference type="AlphaFoldDB" id="A0AAD5APP1"/>
<evidence type="ECO:0000256" key="3">
    <source>
        <dbReference type="PROSITE-ProRule" id="PRU01379"/>
    </source>
</evidence>
<dbReference type="CDD" id="cd11308">
    <property type="entry name" value="Peptidase_M14NE-CP-C_like"/>
    <property type="match status" value="2"/>
</dbReference>
<protein>
    <submittedName>
        <fullName evidence="7">Carboxypeptidase D, b</fullName>
    </submittedName>
</protein>
<proteinExistence type="inferred from homology"/>
<dbReference type="PANTHER" id="PTHR11532:SF57">
    <property type="entry name" value="CARBOXYPEPTIDASE D, B"/>
    <property type="match status" value="1"/>
</dbReference>
<accession>A0AAD5APP1</accession>
<feature type="domain" description="Peptidase M14" evidence="6">
    <location>
        <begin position="801"/>
        <end position="1090"/>
    </location>
</feature>
<dbReference type="Proteomes" id="UP001205998">
    <property type="component" value="Unassembled WGS sequence"/>
</dbReference>
<comment type="caution">
    <text evidence="7">The sequence shown here is derived from an EMBL/GenBank/DDBJ whole genome shotgun (WGS) entry which is preliminary data.</text>
</comment>